<evidence type="ECO:0000313" key="5">
    <source>
        <dbReference type="Proteomes" id="UP000677054"/>
    </source>
</evidence>
<feature type="transmembrane region" description="Helical" evidence="2">
    <location>
        <begin position="459"/>
        <end position="484"/>
    </location>
</feature>
<protein>
    <recommendedName>
        <fullName evidence="3">Neurotransmitter-gated ion-channel ligand-binding domain-containing protein</fullName>
    </recommendedName>
</protein>
<dbReference type="FunFam" id="2.70.170.10:FF:000028">
    <property type="entry name" value="AcetylCholine Receptor"/>
    <property type="match status" value="1"/>
</dbReference>
<feature type="region of interest" description="Disordered" evidence="1">
    <location>
        <begin position="37"/>
        <end position="93"/>
    </location>
</feature>
<keyword evidence="2" id="KW-0472">Membrane</keyword>
<proteinExistence type="predicted"/>
<evidence type="ECO:0000259" key="3">
    <source>
        <dbReference type="Pfam" id="PF02931"/>
    </source>
</evidence>
<evidence type="ECO:0000256" key="2">
    <source>
        <dbReference type="SAM" id="Phobius"/>
    </source>
</evidence>
<dbReference type="EMBL" id="LR900785">
    <property type="protein sequence ID" value="CAD7246895.1"/>
    <property type="molecule type" value="Genomic_DNA"/>
</dbReference>
<dbReference type="CDD" id="cd18997">
    <property type="entry name" value="LGIC_ECD_nAChR"/>
    <property type="match status" value="1"/>
</dbReference>
<evidence type="ECO:0000256" key="1">
    <source>
        <dbReference type="SAM" id="MobiDB-lite"/>
    </source>
</evidence>
<keyword evidence="2" id="KW-0812">Transmembrane</keyword>
<feature type="domain" description="Neurotransmitter-gated ion-channel ligand-binding" evidence="3">
    <location>
        <begin position="207"/>
        <end position="358"/>
    </location>
</feature>
<dbReference type="OrthoDB" id="6355445at2759"/>
<keyword evidence="5" id="KW-1185">Reference proteome</keyword>
<dbReference type="PRINTS" id="PR00252">
    <property type="entry name" value="NRIONCHANNEL"/>
</dbReference>
<dbReference type="SUPFAM" id="SSF63712">
    <property type="entry name" value="Nicotinic receptor ligand binding domain-like"/>
    <property type="match status" value="1"/>
</dbReference>
<dbReference type="Gene3D" id="2.70.170.10">
    <property type="entry name" value="Neurotransmitter-gated ion-channel ligand-binding domain"/>
    <property type="match status" value="1"/>
</dbReference>
<feature type="compositionally biased region" description="Basic and acidic residues" evidence="1">
    <location>
        <begin position="37"/>
        <end position="53"/>
    </location>
</feature>
<dbReference type="GO" id="GO:0005230">
    <property type="term" value="F:extracellular ligand-gated monoatomic ion channel activity"/>
    <property type="evidence" value="ECO:0007669"/>
    <property type="project" value="InterPro"/>
</dbReference>
<dbReference type="InterPro" id="IPR006201">
    <property type="entry name" value="Neur_channel"/>
</dbReference>
<sequence>MHRDLEGGFAFLAYLPEKKPSLLFQVAGNSTMTFSVRNEDGVDGRPARLDRESFSSSSYPIRTQEARETRSSSAAPAGNPRRPPLDPRDLQPQSSAWIPTMNGFVPLLLFLAPLFSLSAAQVAPKGDFARLRRDLLVGYDEKTKSGSADSPPVVVRTGFTFVHIDFDDVKGELLANFWMKMVSLGREREMHAYRVGQNSPDTGRKGMWEDDRLTWKPDEYGGIGMINLPPQDVWRPDVTLYNDDMHFQLEEQFGTKLTIAFPNGTLLWVPSGRISSHCVMDFAHWPMDTQTCQLKFGSWTYSAKVVDLRIDSAEVDLKYLEKNSWTVVETSVKRNEVIYECCPEPYVDVTVVITARRESPTDRIIVYLQAIGTFLLVCLLLSTISCIWYGVLGWLESPARKPLPPSLNALVTTCLAPALCLRDSAQQVTDEESEVESEKLKGEGGESAKKARKDQSWNLFTACLHRLLFLLVLVIMVINFAIYFPRP</sequence>
<accession>A0A7R9A3J4</accession>
<dbReference type="AlphaFoldDB" id="A0A7R9A3J4"/>
<name>A0A7R9A3J4_9CRUS</name>
<dbReference type="InterPro" id="IPR036734">
    <property type="entry name" value="Neur_chan_lig-bd_sf"/>
</dbReference>
<evidence type="ECO:0000313" key="4">
    <source>
        <dbReference type="EMBL" id="CAD7246895.1"/>
    </source>
</evidence>
<reference evidence="4" key="1">
    <citation type="submission" date="2020-11" db="EMBL/GenBank/DDBJ databases">
        <authorList>
            <person name="Tran Van P."/>
        </authorList>
    </citation>
    <scope>NUCLEOTIDE SEQUENCE</scope>
</reference>
<dbReference type="GO" id="GO:0016020">
    <property type="term" value="C:membrane"/>
    <property type="evidence" value="ECO:0007669"/>
    <property type="project" value="InterPro"/>
</dbReference>
<organism evidence="4">
    <name type="scientific">Darwinula stevensoni</name>
    <dbReference type="NCBI Taxonomy" id="69355"/>
    <lineage>
        <taxon>Eukaryota</taxon>
        <taxon>Metazoa</taxon>
        <taxon>Ecdysozoa</taxon>
        <taxon>Arthropoda</taxon>
        <taxon>Crustacea</taxon>
        <taxon>Oligostraca</taxon>
        <taxon>Ostracoda</taxon>
        <taxon>Podocopa</taxon>
        <taxon>Podocopida</taxon>
        <taxon>Darwinulocopina</taxon>
        <taxon>Darwinuloidea</taxon>
        <taxon>Darwinulidae</taxon>
        <taxon>Darwinula</taxon>
    </lineage>
</organism>
<feature type="transmembrane region" description="Helical" evidence="2">
    <location>
        <begin position="364"/>
        <end position="391"/>
    </location>
</feature>
<dbReference type="PANTHER" id="PTHR18945">
    <property type="entry name" value="NEUROTRANSMITTER GATED ION CHANNEL"/>
    <property type="match status" value="1"/>
</dbReference>
<keyword evidence="2" id="KW-1133">Transmembrane helix</keyword>
<gene>
    <name evidence="4" type="ORF">DSTB1V02_LOCUS6737</name>
</gene>
<dbReference type="InterPro" id="IPR006202">
    <property type="entry name" value="Neur_chan_lig-bd"/>
</dbReference>
<dbReference type="Pfam" id="PF02931">
    <property type="entry name" value="Neur_chan_LBD"/>
    <property type="match status" value="1"/>
</dbReference>
<dbReference type="EMBL" id="CAJPEV010001268">
    <property type="protein sequence ID" value="CAG0891753.1"/>
    <property type="molecule type" value="Genomic_DNA"/>
</dbReference>
<dbReference type="GO" id="GO:0004888">
    <property type="term" value="F:transmembrane signaling receptor activity"/>
    <property type="evidence" value="ECO:0007669"/>
    <property type="project" value="InterPro"/>
</dbReference>
<dbReference type="Proteomes" id="UP000677054">
    <property type="component" value="Unassembled WGS sequence"/>
</dbReference>